<dbReference type="EMBL" id="AP012603">
    <property type="protein sequence ID" value="BAM92075.1"/>
    <property type="molecule type" value="Genomic_DNA"/>
</dbReference>
<reference evidence="2 3" key="1">
    <citation type="journal article" date="2013" name="Appl. Environ. Microbiol.">
        <title>Genome analysis suggests that the soil oligotrophic bacterium Agromonas oligotrophica (Bradyrhizobium oligotrophicum) is a nitrogen-fixing symbiont of Aeschynomene indica.</title>
        <authorList>
            <person name="Okubo T."/>
            <person name="Fukushima S."/>
            <person name="Itakura M."/>
            <person name="Oshima K."/>
            <person name="Longtonglang A."/>
            <person name="Teaumroong N."/>
            <person name="Mitsui H."/>
            <person name="Hattori M."/>
            <person name="Hattori R."/>
            <person name="Hattori T."/>
            <person name="Minamisawa K."/>
        </authorList>
    </citation>
    <scope>NUCLEOTIDE SEQUENCE [LARGE SCALE GENOMIC DNA]</scope>
    <source>
        <strain evidence="2 3">S58</strain>
    </source>
</reference>
<organism evidence="2 3">
    <name type="scientific">Bradyrhizobium oligotrophicum S58</name>
    <dbReference type="NCBI Taxonomy" id="1245469"/>
    <lineage>
        <taxon>Bacteria</taxon>
        <taxon>Pseudomonadati</taxon>
        <taxon>Pseudomonadota</taxon>
        <taxon>Alphaproteobacteria</taxon>
        <taxon>Hyphomicrobiales</taxon>
        <taxon>Nitrobacteraceae</taxon>
        <taxon>Bradyrhizobium</taxon>
    </lineage>
</organism>
<keyword evidence="3" id="KW-1185">Reference proteome</keyword>
<dbReference type="Proteomes" id="UP000011841">
    <property type="component" value="Chromosome"/>
</dbReference>
<evidence type="ECO:0000256" key="1">
    <source>
        <dbReference type="SAM" id="Phobius"/>
    </source>
</evidence>
<keyword evidence="1" id="KW-0472">Membrane</keyword>
<proteinExistence type="predicted"/>
<dbReference type="HOGENOM" id="CLU_217122_0_0_5"/>
<keyword evidence="1" id="KW-0812">Transmembrane</keyword>
<dbReference type="AlphaFoldDB" id="M4ZZY6"/>
<name>M4ZZY6_9BRAD</name>
<dbReference type="KEGG" id="aol:S58_61000"/>
<protein>
    <submittedName>
        <fullName evidence="2">Uncharacterized protein</fullName>
    </submittedName>
</protein>
<evidence type="ECO:0000313" key="2">
    <source>
        <dbReference type="EMBL" id="BAM92075.1"/>
    </source>
</evidence>
<feature type="transmembrane region" description="Helical" evidence="1">
    <location>
        <begin position="20"/>
        <end position="38"/>
    </location>
</feature>
<keyword evidence="1" id="KW-1133">Transmembrane helix</keyword>
<gene>
    <name evidence="2" type="ORF">S58_61000</name>
</gene>
<evidence type="ECO:0000313" key="3">
    <source>
        <dbReference type="Proteomes" id="UP000011841"/>
    </source>
</evidence>
<sequence>MELASVGFTLGPISVTGTGVAGTGAAVVIAIAVIVWLVKVGPSRQI</sequence>
<accession>M4ZZY6</accession>